<dbReference type="InterPro" id="IPR027417">
    <property type="entry name" value="P-loop_NTPase"/>
</dbReference>
<keyword evidence="3" id="KW-0699">rRNA-binding</keyword>
<proteinExistence type="inferred from homology"/>
<keyword evidence="7" id="KW-0175">Coiled coil</keyword>
<evidence type="ECO:0000256" key="3">
    <source>
        <dbReference type="ARBA" id="ARBA00022730"/>
    </source>
</evidence>
<dbReference type="InterPro" id="IPR003439">
    <property type="entry name" value="ABC_transporter-like_ATP-bd"/>
</dbReference>
<dbReference type="Proteomes" id="UP000013827">
    <property type="component" value="Unassembled WGS sequence"/>
</dbReference>
<dbReference type="InterPro" id="IPR022374">
    <property type="entry name" value="EttA"/>
</dbReference>
<name>A0A0D3J1I5_EMIH1</name>
<feature type="compositionally biased region" description="Gly residues" evidence="8">
    <location>
        <begin position="105"/>
        <end position="116"/>
    </location>
</feature>
<protein>
    <recommendedName>
        <fullName evidence="9">ABC transporter domain-containing protein</fullName>
    </recommendedName>
</protein>
<dbReference type="OMA" id="FKEYHRV"/>
<dbReference type="KEGG" id="ehx:EMIHUDRAFT_210030"/>
<evidence type="ECO:0000256" key="7">
    <source>
        <dbReference type="SAM" id="Coils"/>
    </source>
</evidence>
<dbReference type="EnsemblProtists" id="EOD17370">
    <property type="protein sequence ID" value="EOD17370"/>
    <property type="gene ID" value="EMIHUDRAFT_210030"/>
</dbReference>
<sequence length="676" mass="72403">MSEITGAWPPPGKAVKRKPDRQPAPKGADIYVYMPIVLRNEWIRRRGSDNMLAQQAAPTAARGGGKAAKGGKGGGKGAGKGELGGAPHLPCTFRRWLAKKKKGGNRGTKGGGGKGGDAARTKGGEGTPGQFVARLEHVHKVLPGGRVLFNDVSLGLLSGAKVGILGPNGAGKSSLLRLLAGTDSEHEGNVWRAPSLRVGMLEQEPQLDESRCVLDNVLDGVSDARNALDRFEAELLGEQAAAGDAVEALDCWNLRLEARTAMEALRCPPGEAMPAALDAEDLDIRLPAVLSGGQRRRVALCRLLLSKPELLLLDEPTNHLDTASVAWLEAWLAAFRGAVVAVTHDRYFLDNVAGYIVEVDAGFARPFRGNYSGWLKHKAEAMRLEDSREEARDIFGTLALPSLHPLKGELAWISQNARGGRTKSKARLRSYEKLLDEARDARNAERVQSGAISIVPGPRLGNQVLSAHGLTKSYGERTLFRDLSFELPPGAVLGVVGANGLGKSTLIRLIVALGYVDQSRSGLDARNSEIAQGVDFLTVGEREVSMRAYVAAFNLRGTMQEKLVSNLSGGERGRVHLAKTLRRGCNLLLLDEPTNDLDVDTLRSLEEAIGAFAGSAVIVSHDRWPPLAALRPLNTTAPVTCPRRGADFFEGSISDYDAWRARRHDSGEDCATSAAG</sequence>
<keyword evidence="11" id="KW-1185">Reference proteome</keyword>
<feature type="region of interest" description="Disordered" evidence="8">
    <location>
        <begin position="1"/>
        <end position="26"/>
    </location>
</feature>
<dbReference type="InterPro" id="IPR003593">
    <property type="entry name" value="AAA+_ATPase"/>
</dbReference>
<dbReference type="SUPFAM" id="SSF52540">
    <property type="entry name" value="P-loop containing nucleoside triphosphate hydrolases"/>
    <property type="match status" value="2"/>
</dbReference>
<comment type="similarity">
    <text evidence="1">Belongs to the ABC transporter superfamily. ABCF family. Translational throttle EttA subfamily.</text>
</comment>
<dbReference type="InterPro" id="IPR017871">
    <property type="entry name" value="ABC_transporter-like_CS"/>
</dbReference>
<feature type="region of interest" description="Disordered" evidence="8">
    <location>
        <begin position="53"/>
        <end position="126"/>
    </location>
</feature>
<feature type="domain" description="ABC transporter" evidence="9">
    <location>
        <begin position="133"/>
        <end position="386"/>
    </location>
</feature>
<evidence type="ECO:0000313" key="11">
    <source>
        <dbReference type="Proteomes" id="UP000013827"/>
    </source>
</evidence>
<reference evidence="10" key="2">
    <citation type="submission" date="2024-10" db="UniProtKB">
        <authorList>
            <consortium name="EnsemblProtists"/>
        </authorList>
    </citation>
    <scope>IDENTIFICATION</scope>
</reference>
<dbReference type="GO" id="GO:0016887">
    <property type="term" value="F:ATP hydrolysis activity"/>
    <property type="evidence" value="ECO:0007669"/>
    <property type="project" value="InterPro"/>
</dbReference>
<feature type="coiled-coil region" evidence="7">
    <location>
        <begin position="421"/>
        <end position="448"/>
    </location>
</feature>
<keyword evidence="2" id="KW-0820">tRNA-binding</keyword>
<organism evidence="10 11">
    <name type="scientific">Emiliania huxleyi (strain CCMP1516)</name>
    <dbReference type="NCBI Taxonomy" id="280463"/>
    <lineage>
        <taxon>Eukaryota</taxon>
        <taxon>Haptista</taxon>
        <taxon>Haptophyta</taxon>
        <taxon>Prymnesiophyceae</taxon>
        <taxon>Isochrysidales</taxon>
        <taxon>Noelaerhabdaceae</taxon>
        <taxon>Emiliania</taxon>
    </lineage>
</organism>
<dbReference type="SMART" id="SM00382">
    <property type="entry name" value="AAA"/>
    <property type="match status" value="2"/>
</dbReference>
<dbReference type="GeneID" id="17263520"/>
<feature type="compositionally biased region" description="Gly residues" evidence="8">
    <location>
        <begin position="62"/>
        <end position="84"/>
    </location>
</feature>
<dbReference type="PANTHER" id="PTHR43858">
    <property type="entry name" value="ENERGY-DEPENDENT TRANSLATIONAL THROTTLE PROTEIN ETTA"/>
    <property type="match status" value="1"/>
</dbReference>
<evidence type="ECO:0000256" key="6">
    <source>
        <dbReference type="ARBA" id="ARBA00022845"/>
    </source>
</evidence>
<dbReference type="GO" id="GO:0019843">
    <property type="term" value="F:rRNA binding"/>
    <property type="evidence" value="ECO:0007669"/>
    <property type="project" value="UniProtKB-KW"/>
</dbReference>
<keyword evidence="6" id="KW-0810">Translation regulation</keyword>
<accession>A0A0D3J1I5</accession>
<dbReference type="GO" id="GO:0045900">
    <property type="term" value="P:negative regulation of translational elongation"/>
    <property type="evidence" value="ECO:0007669"/>
    <property type="project" value="InterPro"/>
</dbReference>
<evidence type="ECO:0000256" key="4">
    <source>
        <dbReference type="ARBA" id="ARBA00022741"/>
    </source>
</evidence>
<keyword evidence="4" id="KW-0547">Nucleotide-binding</keyword>
<dbReference type="Gene3D" id="3.40.50.300">
    <property type="entry name" value="P-loop containing nucleotide triphosphate hydrolases"/>
    <property type="match status" value="2"/>
</dbReference>
<dbReference type="HOGENOM" id="CLU_000604_36_0_1"/>
<evidence type="ECO:0000256" key="5">
    <source>
        <dbReference type="ARBA" id="ARBA00022840"/>
    </source>
</evidence>
<keyword evidence="5" id="KW-0067">ATP-binding</keyword>
<dbReference type="PROSITE" id="PS00211">
    <property type="entry name" value="ABC_TRANSPORTER_1"/>
    <property type="match status" value="1"/>
</dbReference>
<dbReference type="CDD" id="cd03221">
    <property type="entry name" value="ABCF_EF-3"/>
    <property type="match status" value="2"/>
</dbReference>
<evidence type="ECO:0000256" key="2">
    <source>
        <dbReference type="ARBA" id="ARBA00022555"/>
    </source>
</evidence>
<dbReference type="PROSITE" id="PS50893">
    <property type="entry name" value="ABC_TRANSPORTER_2"/>
    <property type="match status" value="2"/>
</dbReference>
<dbReference type="FunFam" id="3.40.50.300:FF:000011">
    <property type="entry name" value="Putative ABC transporter ATP-binding component"/>
    <property type="match status" value="1"/>
</dbReference>
<dbReference type="GO" id="GO:0005524">
    <property type="term" value="F:ATP binding"/>
    <property type="evidence" value="ECO:0007669"/>
    <property type="project" value="UniProtKB-KW"/>
</dbReference>
<dbReference type="RefSeq" id="XP_005769799.1">
    <property type="nucleotide sequence ID" value="XM_005769742.1"/>
</dbReference>
<dbReference type="PANTHER" id="PTHR43858:SF1">
    <property type="entry name" value="ABC TRANSPORTER-RELATED PROTEIN"/>
    <property type="match status" value="1"/>
</dbReference>
<evidence type="ECO:0000313" key="10">
    <source>
        <dbReference type="EnsemblProtists" id="EOD17370"/>
    </source>
</evidence>
<reference evidence="11" key="1">
    <citation type="journal article" date="2013" name="Nature">
        <title>Pan genome of the phytoplankton Emiliania underpins its global distribution.</title>
        <authorList>
            <person name="Read B.A."/>
            <person name="Kegel J."/>
            <person name="Klute M.J."/>
            <person name="Kuo A."/>
            <person name="Lefebvre S.C."/>
            <person name="Maumus F."/>
            <person name="Mayer C."/>
            <person name="Miller J."/>
            <person name="Monier A."/>
            <person name="Salamov A."/>
            <person name="Young J."/>
            <person name="Aguilar M."/>
            <person name="Claverie J.M."/>
            <person name="Frickenhaus S."/>
            <person name="Gonzalez K."/>
            <person name="Herman E.K."/>
            <person name="Lin Y.C."/>
            <person name="Napier J."/>
            <person name="Ogata H."/>
            <person name="Sarno A.F."/>
            <person name="Shmutz J."/>
            <person name="Schroeder D."/>
            <person name="de Vargas C."/>
            <person name="Verret F."/>
            <person name="von Dassow P."/>
            <person name="Valentin K."/>
            <person name="Van de Peer Y."/>
            <person name="Wheeler G."/>
            <person name="Dacks J.B."/>
            <person name="Delwiche C.F."/>
            <person name="Dyhrman S.T."/>
            <person name="Glockner G."/>
            <person name="John U."/>
            <person name="Richards T."/>
            <person name="Worden A.Z."/>
            <person name="Zhang X."/>
            <person name="Grigoriev I.V."/>
            <person name="Allen A.E."/>
            <person name="Bidle K."/>
            <person name="Borodovsky M."/>
            <person name="Bowler C."/>
            <person name="Brownlee C."/>
            <person name="Cock J.M."/>
            <person name="Elias M."/>
            <person name="Gladyshev V.N."/>
            <person name="Groth M."/>
            <person name="Guda C."/>
            <person name="Hadaegh A."/>
            <person name="Iglesias-Rodriguez M.D."/>
            <person name="Jenkins J."/>
            <person name="Jones B.M."/>
            <person name="Lawson T."/>
            <person name="Leese F."/>
            <person name="Lindquist E."/>
            <person name="Lobanov A."/>
            <person name="Lomsadze A."/>
            <person name="Malik S.B."/>
            <person name="Marsh M.E."/>
            <person name="Mackinder L."/>
            <person name="Mock T."/>
            <person name="Mueller-Roeber B."/>
            <person name="Pagarete A."/>
            <person name="Parker M."/>
            <person name="Probert I."/>
            <person name="Quesneville H."/>
            <person name="Raines C."/>
            <person name="Rensing S.A."/>
            <person name="Riano-Pachon D.M."/>
            <person name="Richier S."/>
            <person name="Rokitta S."/>
            <person name="Shiraiwa Y."/>
            <person name="Soanes D.M."/>
            <person name="van der Giezen M."/>
            <person name="Wahlund T.M."/>
            <person name="Williams B."/>
            <person name="Wilson W."/>
            <person name="Wolfe G."/>
            <person name="Wurch L.L."/>
        </authorList>
    </citation>
    <scope>NUCLEOTIDE SEQUENCE</scope>
</reference>
<dbReference type="eggNOG" id="KOG0927">
    <property type="taxonomic scope" value="Eukaryota"/>
</dbReference>
<evidence type="ECO:0000256" key="1">
    <source>
        <dbReference type="ARBA" id="ARBA00005868"/>
    </source>
</evidence>
<dbReference type="AlphaFoldDB" id="A0A0D3J1I5"/>
<keyword evidence="2" id="KW-0694">RNA-binding</keyword>
<feature type="domain" description="ABC transporter" evidence="9">
    <location>
        <begin position="465"/>
        <end position="669"/>
    </location>
</feature>
<dbReference type="STRING" id="2903.R1DS96"/>
<evidence type="ECO:0000256" key="8">
    <source>
        <dbReference type="SAM" id="MobiDB-lite"/>
    </source>
</evidence>
<dbReference type="PaxDb" id="2903-EOD17370"/>
<evidence type="ECO:0000259" key="9">
    <source>
        <dbReference type="PROSITE" id="PS50893"/>
    </source>
</evidence>
<dbReference type="Pfam" id="PF00005">
    <property type="entry name" value="ABC_tran"/>
    <property type="match status" value="2"/>
</dbReference>
<dbReference type="GO" id="GO:0000049">
    <property type="term" value="F:tRNA binding"/>
    <property type="evidence" value="ECO:0007669"/>
    <property type="project" value="UniProtKB-KW"/>
</dbReference>